<feature type="signal peptide" evidence="2">
    <location>
        <begin position="1"/>
        <end position="28"/>
    </location>
</feature>
<reference evidence="3 4" key="1">
    <citation type="submission" date="2018-04" db="EMBL/GenBank/DDBJ databases">
        <title>Genomic Encyclopedia of Type Strains, Phase IV (KMG-IV): sequencing the most valuable type-strain genomes for metagenomic binning, comparative biology and taxonomic classification.</title>
        <authorList>
            <person name="Goeker M."/>
        </authorList>
    </citation>
    <scope>NUCLEOTIDE SEQUENCE [LARGE SCALE GENOMIC DNA]</scope>
    <source>
        <strain evidence="3 4">DSM 28795</strain>
    </source>
</reference>
<evidence type="ECO:0000256" key="2">
    <source>
        <dbReference type="SAM" id="SignalP"/>
    </source>
</evidence>
<keyword evidence="2" id="KW-0732">Signal</keyword>
<proteinExistence type="predicted"/>
<name>A0A2U1D9K7_9LACO</name>
<sequence>MGAIKAVSTTAIAALLGFGMLTSVQASADNTGDLQPFTADSLQTPLQPFTADSAQATSTTTTPEQSIVKTDQGSGYTKPDSDVPFENVLTTASNFFGDKKVTNNQSNGVVSSPKQYSNDVDAANDLRMITPVENMSTDFGKLNGDLKKLENTNKQTEVTNAKVAVTNLGANSKDADANQFKNAAYTHTQLSNNGTAMDQYFNSATKELSLVLNGKAVTISNGDYTVVTGADGKQYKVFNPGTGNALVQDETFAEKKAAAAQAETSVANDILPKVAITTILGVDSAIQGISNVAAGVVDGIWTAINSVLYTIGGVLNATWVGALIGGPLQIGVAVSYGIQVAVREAWRLADRARRVALYSLIPLAVGPAYTAQLINNYNTNRVANGTKQDNELIAALSNGKVPAITEPKTVNGEADKASAATIADAVFEGTFLGTEAVENAGTGILWGLTNAGITGLTYAAGITTGVLSAVPIVGTIAQIIGGPLTLAGFIGGSIAYDAENVADDVRRLYNKGMLLGALWSSSAARVADMYGNVIDAANNGDATVYKLA</sequence>
<keyword evidence="4" id="KW-1185">Reference proteome</keyword>
<evidence type="ECO:0000313" key="4">
    <source>
        <dbReference type="Proteomes" id="UP000245433"/>
    </source>
</evidence>
<feature type="compositionally biased region" description="Low complexity" evidence="1">
    <location>
        <begin position="52"/>
        <end position="62"/>
    </location>
</feature>
<feature type="compositionally biased region" description="Polar residues" evidence="1">
    <location>
        <begin position="63"/>
        <end position="75"/>
    </location>
</feature>
<feature type="chain" id="PRO_5015686675" evidence="2">
    <location>
        <begin position="29"/>
        <end position="548"/>
    </location>
</feature>
<dbReference type="RefSeq" id="WP_089939811.1">
    <property type="nucleotide sequence ID" value="NZ_CAKOEX010000011.1"/>
</dbReference>
<protein>
    <submittedName>
        <fullName evidence="3">Uncharacterized protein</fullName>
    </submittedName>
</protein>
<evidence type="ECO:0000313" key="3">
    <source>
        <dbReference type="EMBL" id="PVY84360.1"/>
    </source>
</evidence>
<dbReference type="EMBL" id="QEKT01000004">
    <property type="protein sequence ID" value="PVY84360.1"/>
    <property type="molecule type" value="Genomic_DNA"/>
</dbReference>
<gene>
    <name evidence="3" type="ORF">C7384_104108</name>
</gene>
<feature type="region of interest" description="Disordered" evidence="1">
    <location>
        <begin position="52"/>
        <end position="83"/>
    </location>
</feature>
<evidence type="ECO:0000256" key="1">
    <source>
        <dbReference type="SAM" id="MobiDB-lite"/>
    </source>
</evidence>
<dbReference type="Proteomes" id="UP000245433">
    <property type="component" value="Unassembled WGS sequence"/>
</dbReference>
<comment type="caution">
    <text evidence="3">The sequence shown here is derived from an EMBL/GenBank/DDBJ whole genome shotgun (WGS) entry which is preliminary data.</text>
</comment>
<organism evidence="3 4">
    <name type="scientific">Convivina intestini</name>
    <dbReference type="NCBI Taxonomy" id="1505726"/>
    <lineage>
        <taxon>Bacteria</taxon>
        <taxon>Bacillati</taxon>
        <taxon>Bacillota</taxon>
        <taxon>Bacilli</taxon>
        <taxon>Lactobacillales</taxon>
        <taxon>Lactobacillaceae</taxon>
        <taxon>Convivina</taxon>
    </lineage>
</organism>
<accession>A0A2U1D9K7</accession>
<dbReference type="AlphaFoldDB" id="A0A2U1D9K7"/>